<evidence type="ECO:0000313" key="1">
    <source>
        <dbReference type="EMBL" id="KAJ9107857.1"/>
    </source>
</evidence>
<dbReference type="EMBL" id="JASBWR010000024">
    <property type="protein sequence ID" value="KAJ9107857.1"/>
    <property type="molecule type" value="Genomic_DNA"/>
</dbReference>
<organism evidence="1 2">
    <name type="scientific">Naganishia cerealis</name>
    <dbReference type="NCBI Taxonomy" id="610337"/>
    <lineage>
        <taxon>Eukaryota</taxon>
        <taxon>Fungi</taxon>
        <taxon>Dikarya</taxon>
        <taxon>Basidiomycota</taxon>
        <taxon>Agaricomycotina</taxon>
        <taxon>Tremellomycetes</taxon>
        <taxon>Filobasidiales</taxon>
        <taxon>Filobasidiaceae</taxon>
        <taxon>Naganishia</taxon>
    </lineage>
</organism>
<reference evidence="1" key="1">
    <citation type="submission" date="2023-04" db="EMBL/GenBank/DDBJ databases">
        <title>Draft Genome sequencing of Naganishia species isolated from polar environments using Oxford Nanopore Technology.</title>
        <authorList>
            <person name="Leo P."/>
            <person name="Venkateswaran K."/>
        </authorList>
    </citation>
    <scope>NUCLEOTIDE SEQUENCE</scope>
    <source>
        <strain evidence="1">MNA-CCFEE 5261</strain>
    </source>
</reference>
<accession>A0ACC2W890</accession>
<sequence>MLKDKVQVVRIGQLCGDTQEGIWNESEGWPLMIKSAQITGTLPMIRENPSWLPVDIAAKAV</sequence>
<comment type="caution">
    <text evidence="1">The sequence shown here is derived from an EMBL/GenBank/DDBJ whole genome shotgun (WGS) entry which is preliminary data.</text>
</comment>
<keyword evidence="2" id="KW-1185">Reference proteome</keyword>
<protein>
    <submittedName>
        <fullName evidence="1">Uncharacterized protein</fullName>
    </submittedName>
</protein>
<proteinExistence type="predicted"/>
<name>A0ACC2W890_9TREE</name>
<gene>
    <name evidence="1" type="ORF">QFC19_002763</name>
</gene>
<evidence type="ECO:0000313" key="2">
    <source>
        <dbReference type="Proteomes" id="UP001241377"/>
    </source>
</evidence>
<dbReference type="Proteomes" id="UP001241377">
    <property type="component" value="Unassembled WGS sequence"/>
</dbReference>